<accession>A0ABV8CHR9</accession>
<name>A0ABV8CHR9_9GAMM</name>
<proteinExistence type="predicted"/>
<dbReference type="Proteomes" id="UP001595758">
    <property type="component" value="Unassembled WGS sequence"/>
</dbReference>
<gene>
    <name evidence="1" type="ORF">ACFORL_12170</name>
</gene>
<keyword evidence="2" id="KW-1185">Reference proteome</keyword>
<reference evidence="2" key="1">
    <citation type="journal article" date="2019" name="Int. J. Syst. Evol. Microbiol.">
        <title>The Global Catalogue of Microorganisms (GCM) 10K type strain sequencing project: providing services to taxonomists for standard genome sequencing and annotation.</title>
        <authorList>
            <consortium name="The Broad Institute Genomics Platform"/>
            <consortium name="The Broad Institute Genome Sequencing Center for Infectious Disease"/>
            <person name="Wu L."/>
            <person name="Ma J."/>
        </authorList>
    </citation>
    <scope>NUCLEOTIDE SEQUENCE [LARGE SCALE GENOMIC DNA]</scope>
    <source>
        <strain evidence="2">CCUG 59858</strain>
    </source>
</reference>
<evidence type="ECO:0000313" key="1">
    <source>
        <dbReference type="EMBL" id="MFC3909828.1"/>
    </source>
</evidence>
<evidence type="ECO:0008006" key="3">
    <source>
        <dbReference type="Google" id="ProtNLM"/>
    </source>
</evidence>
<dbReference type="EMBL" id="JBHSAB010000029">
    <property type="protein sequence ID" value="MFC3909828.1"/>
    <property type="molecule type" value="Genomic_DNA"/>
</dbReference>
<organism evidence="1 2">
    <name type="scientific">Legionella dresdenensis</name>
    <dbReference type="NCBI Taxonomy" id="450200"/>
    <lineage>
        <taxon>Bacteria</taxon>
        <taxon>Pseudomonadati</taxon>
        <taxon>Pseudomonadota</taxon>
        <taxon>Gammaproteobacteria</taxon>
        <taxon>Legionellales</taxon>
        <taxon>Legionellaceae</taxon>
        <taxon>Legionella</taxon>
    </lineage>
</organism>
<evidence type="ECO:0000313" key="2">
    <source>
        <dbReference type="Proteomes" id="UP001595758"/>
    </source>
</evidence>
<comment type="caution">
    <text evidence="1">The sequence shown here is derived from an EMBL/GenBank/DDBJ whole genome shotgun (WGS) entry which is preliminary data.</text>
</comment>
<protein>
    <recommendedName>
        <fullName evidence="3">Substrate of the Dot/Icm secretion system</fullName>
    </recommendedName>
</protein>
<sequence>MWYKEILNSFVTKIKPEQRKKAEEMINFICNNVMQKYYNPLLNSIETPLGIIYQLDKLYGKKANGSVELNDFVVKLFLVTVVSLKYTEEKSIYLNDFKSSYPVIAQYLDLEGVSAENGFEKVHKKLRALELELMVELGFDGRTSGSMRVDFYSLMPILLTPQTGSYNLFLYFDLYYSGDESNEVRNALLRGFERRIQQHNLGRFTQIATYYTQFTHYLVERLLKAETLVEAINDYYKGENNPDAICSKISRYEKELFCYFTNTGGEDEEDEEDAEERTISNGKHRARAIHHDIESYLQILHGLFEEFVLNNRREDWELRLTYLLTYIYASDNLLLNPPAEFMAIRQQLVKSLLPGDWFQSFCPQYNPQSYNNYSGYLYNRFFCQSPYPSTRENNVTLLQSRQAYSPFDQFIDNLPIQEVVQGCNWSIIELKFHILFKYLASDYIDCIAKAEIDTGVLVNSSYKLNLLLAVGIAYNLSPSWRYVWDIPLKNMRHFAEEAMNFIVDQYLIAADNKRYIRKKSQSAYTNPYGLFAGTDVVMQPAPENNMDHISVA</sequence>
<dbReference type="RefSeq" id="WP_382344417.1">
    <property type="nucleotide sequence ID" value="NZ_JBHSAB010000029.1"/>
</dbReference>